<dbReference type="Proteomes" id="UP001224418">
    <property type="component" value="Unassembled WGS sequence"/>
</dbReference>
<gene>
    <name evidence="1" type="ORF">QOZ93_001453</name>
</gene>
<protein>
    <recommendedName>
        <fullName evidence="3">XkdX family protein</fullName>
    </recommendedName>
</protein>
<accession>A0ABU0JU08</accession>
<dbReference type="InterPro" id="IPR010022">
    <property type="entry name" value="XkdX"/>
</dbReference>
<sequence>MYDFYKMGYDAKYLTLEELKDATKWNVLSKEDFKKITGQEYIEE</sequence>
<reference evidence="1 2" key="1">
    <citation type="submission" date="2023-07" db="EMBL/GenBank/DDBJ databases">
        <title>Genomic Encyclopedia of Type Strains, Phase IV (KMG-IV): sequencing the most valuable type-strain genomes for metagenomic binning, comparative biology and taxonomic classification.</title>
        <authorList>
            <person name="Goeker M."/>
        </authorList>
    </citation>
    <scope>NUCLEOTIDE SEQUENCE [LARGE SCALE GENOMIC DNA]</scope>
    <source>
        <strain evidence="1 2">DSM 1400</strain>
    </source>
</reference>
<comment type="caution">
    <text evidence="1">The sequence shown here is derived from an EMBL/GenBank/DDBJ whole genome shotgun (WGS) entry which is preliminary data.</text>
</comment>
<evidence type="ECO:0008006" key="3">
    <source>
        <dbReference type="Google" id="ProtNLM"/>
    </source>
</evidence>
<name>A0ABU0JU08_HATLI</name>
<dbReference type="Pfam" id="PF09693">
    <property type="entry name" value="Phage_XkdX"/>
    <property type="match status" value="1"/>
</dbReference>
<organism evidence="1 2">
    <name type="scientific">Hathewaya limosa</name>
    <name type="common">Clostridium limosum</name>
    <dbReference type="NCBI Taxonomy" id="1536"/>
    <lineage>
        <taxon>Bacteria</taxon>
        <taxon>Bacillati</taxon>
        <taxon>Bacillota</taxon>
        <taxon>Clostridia</taxon>
        <taxon>Eubacteriales</taxon>
        <taxon>Clostridiaceae</taxon>
        <taxon>Hathewaya</taxon>
    </lineage>
</organism>
<evidence type="ECO:0000313" key="2">
    <source>
        <dbReference type="Proteomes" id="UP001224418"/>
    </source>
</evidence>
<proteinExistence type="predicted"/>
<dbReference type="RefSeq" id="WP_111941996.1">
    <property type="nucleotide sequence ID" value="NZ_BAAACJ010000036.1"/>
</dbReference>
<dbReference type="EMBL" id="JAUSWN010000011">
    <property type="protein sequence ID" value="MDQ0479711.1"/>
    <property type="molecule type" value="Genomic_DNA"/>
</dbReference>
<evidence type="ECO:0000313" key="1">
    <source>
        <dbReference type="EMBL" id="MDQ0479711.1"/>
    </source>
</evidence>
<keyword evidence="2" id="KW-1185">Reference proteome</keyword>